<dbReference type="GO" id="GO:0005829">
    <property type="term" value="C:cytosol"/>
    <property type="evidence" value="ECO:0007669"/>
    <property type="project" value="TreeGrafter"/>
</dbReference>
<dbReference type="EnsemblMetazoa" id="SSS_2641s_mrna">
    <property type="protein sequence ID" value="KAF7493146.1"/>
    <property type="gene ID" value="SSS_2641"/>
</dbReference>
<dbReference type="Proteomes" id="UP000070412">
    <property type="component" value="Unassembled WGS sequence"/>
</dbReference>
<dbReference type="GO" id="GO:0030488">
    <property type="term" value="P:tRNA methylation"/>
    <property type="evidence" value="ECO:0007669"/>
    <property type="project" value="TreeGrafter"/>
</dbReference>
<evidence type="ECO:0008006" key="8">
    <source>
        <dbReference type="Google" id="ProtNLM"/>
    </source>
</evidence>
<feature type="domain" description="tRNA (32-2'-O)-methyltransferase regulator THADA-like C-terminal TPR repeats region" evidence="4">
    <location>
        <begin position="1191"/>
        <end position="1313"/>
    </location>
</feature>
<keyword evidence="1" id="KW-0819">tRNA processing</keyword>
<accession>A0A834RCU1</accession>
<dbReference type="OrthoDB" id="6511987at2759"/>
<reference evidence="7" key="1">
    <citation type="journal article" date="2020" name="PLoS Negl. Trop. Dis.">
        <title>High-quality nuclear genome for Sarcoptes scabiei-A critical resource for a neglected parasite.</title>
        <authorList>
            <person name="Korhonen P.K."/>
            <person name="Gasser R.B."/>
            <person name="Ma G."/>
            <person name="Wang T."/>
            <person name="Stroehlein A.J."/>
            <person name="Young N.D."/>
            <person name="Ang C.S."/>
            <person name="Fernando D.D."/>
            <person name="Lu H.C."/>
            <person name="Taylor S."/>
            <person name="Reynolds S.L."/>
            <person name="Mofiz E."/>
            <person name="Najaraj S.H."/>
            <person name="Gowda H."/>
            <person name="Madugundu A."/>
            <person name="Renuse S."/>
            <person name="Holt D."/>
            <person name="Pandey A."/>
            <person name="Papenfuss A.T."/>
            <person name="Fischer K."/>
        </authorList>
    </citation>
    <scope>NUCLEOTIDE SEQUENCE [LARGE SCALE GENOMIC DNA]</scope>
</reference>
<reference evidence="5" key="2">
    <citation type="submission" date="2020-01" db="EMBL/GenBank/DDBJ databases">
        <authorList>
            <person name="Korhonen P.K.K."/>
            <person name="Guangxu M.G."/>
            <person name="Wang T.W."/>
            <person name="Stroehlein A.J.S."/>
            <person name="Young N.D."/>
            <person name="Ang C.-S.A."/>
            <person name="Fernando D.W.F."/>
            <person name="Lu H.L."/>
            <person name="Taylor S.T."/>
            <person name="Ehtesham M.E.M."/>
            <person name="Najaraj S.H.N."/>
            <person name="Harsha G.H.G."/>
            <person name="Madugundu A.M."/>
            <person name="Renuse S.R."/>
            <person name="Holt D.H."/>
            <person name="Pandey A.P."/>
            <person name="Papenfuss A.P."/>
            <person name="Gasser R.B.G."/>
            <person name="Fischer K.F."/>
        </authorList>
    </citation>
    <scope>NUCLEOTIDE SEQUENCE</scope>
    <source>
        <strain evidence="5">SSS_KF_BRIS2020</strain>
    </source>
</reference>
<evidence type="ECO:0000256" key="1">
    <source>
        <dbReference type="ARBA" id="ARBA00022694"/>
    </source>
</evidence>
<evidence type="ECO:0000313" key="6">
    <source>
        <dbReference type="EnsemblMetazoa" id="KAF7493146.1"/>
    </source>
</evidence>
<evidence type="ECO:0000259" key="4">
    <source>
        <dbReference type="Pfam" id="PF25151"/>
    </source>
</evidence>
<keyword evidence="7" id="KW-1185">Reference proteome</keyword>
<reference evidence="6" key="3">
    <citation type="submission" date="2022-06" db="UniProtKB">
        <authorList>
            <consortium name="EnsemblMetazoa"/>
        </authorList>
    </citation>
    <scope>IDENTIFICATION</scope>
</reference>
<dbReference type="EMBL" id="WVUK01000056">
    <property type="protein sequence ID" value="KAF7493146.1"/>
    <property type="molecule type" value="Genomic_DNA"/>
</dbReference>
<dbReference type="InterPro" id="IPR019442">
    <property type="entry name" value="THADA/TRM732_DUF2428"/>
</dbReference>
<evidence type="ECO:0000259" key="3">
    <source>
        <dbReference type="Pfam" id="PF10350"/>
    </source>
</evidence>
<organism evidence="5">
    <name type="scientific">Sarcoptes scabiei</name>
    <name type="common">Itch mite</name>
    <name type="synonym">Acarus scabiei</name>
    <dbReference type="NCBI Taxonomy" id="52283"/>
    <lineage>
        <taxon>Eukaryota</taxon>
        <taxon>Metazoa</taxon>
        <taxon>Ecdysozoa</taxon>
        <taxon>Arthropoda</taxon>
        <taxon>Chelicerata</taxon>
        <taxon>Arachnida</taxon>
        <taxon>Acari</taxon>
        <taxon>Acariformes</taxon>
        <taxon>Sarcoptiformes</taxon>
        <taxon>Astigmata</taxon>
        <taxon>Psoroptidia</taxon>
        <taxon>Sarcoptoidea</taxon>
        <taxon>Sarcoptidae</taxon>
        <taxon>Sarcoptinae</taxon>
        <taxon>Sarcoptes</taxon>
    </lineage>
</organism>
<name>A0A834RCU1_SARSC</name>
<sequence>MSSISGNEIFFIEKISPLLSPKMLSKIQNLLCNLDSLSISDSIDVFDGIQNDHSMEELDRNLLQWLQIQLYIFIETEPTESLNRYVWKAIEKTLIELIEEGSSNASQPIQTISDTIIENLFDKIIISKLSSKKDQDLVRVARILTNLESFLNRLFQFASQSIETIDLCQKRMTIYLCRIYLDFNANYIDAIDTNFTLQQYAFMNSMYKIIMFVSQKFTNHSRYDSLETIKYEEIKSLALFIEAIEQLLESKGEVIAFQTRLLACKVIFSLSSIEKFPNHSTYEQLQCRMISKRFGPKSSITLLSAYLIVSPFEMIDSNRIELRQWISYALDSLKFSKESEDCFYKSFLMLQWLPLVDRFIRLDPNRIDLDDRLDLGRIIDFAIKYCHHNNVAHLSTLLKKSFQMLQTLSTEIEWQTLLQADFHHQLSRKTLLHLILIVQESLNPLLLEKIFGDKIKKNLTLGKIFKIFLDHSNSDPDYVDDDFDYDDDDRAPEDLDNSLRSIEFLSPSNRSSLRSNDCVTLIRFRLSLCPESIISELSELFQRSKSKDIALFFKTILVKLLEITDSPLRMVLSQILSPSKDAKIPQLKPNLILELFRINQRLSLNLLDDEMSFFEEFFNKNLNDFEKILNDPEDICLQTIALMVESKKISSRFPRKSLRILKNLIRITETIRKPYGRDQLSSLFDKISDRILQNINSLQENLEEDQQKMIDYQQFLLEQINYCLENLSEEQYFGQLLIYLRVIHSFLIKFLLLKPIKTKSNLMLIKFLTNTQNYFRFTEANLRCIFTMLMHSFEEIRSIALQILILIYRNRLIELSSDDFDRLKNHSRRMLKKFQPNHAITGVMILKFLISIQDQEYDHTVTQDSLLGDLDERIQKVGENLMNVVDAPIYPILMALRVVFFEKDSCKSFQHEKIASDRLQQIILSCCEACHSVSEIVCNDSPEGHLPMDWTRMPRASEDYIRFDSDQSVKNCPHLTAQILLFNGWMTIKESVRLISLIIERFLDQNHRFIASETIADVLNFFYHFQINLVHRGAFEQTSNCFESIATKLWRNNCDCCRNKIGSIIDDICLKLTNFEAETKDREFVSITRRSGGLPLMIKSILAGESDSDEKFFKIIQCLLNLLDENHLQQRFSWQIIHSLNILRALVNDSKFDSRIQIHLEPLLKVVVTWFDRIKYHHSFIRSKSSIFSVRNSSSTLLNALMTKIFGVKRNRSDTSLKNRLSLSAFFDRFPSFFETIENVLADPKANESLYPIVIVLSKIIISISDNNVDLIERIVTLLRSKIFQIKEFLLRKITIRSFVLLLSASNYYDEFKLLHRNLITIKTIPSDDFIHCNGLLLSEIVWQLLNTTIRSTSLLEEEIDNSTSLLKSVVTEEILDIIYAIYKHLDTILLESDLQLRYNFLTKSILHRAHYQILHCFENIISNLKNDLTNLGLDQYLATLVLDLLIHLDLNQFDPKLLELFVSIRNPSFFEAKLAFWSWVMAIAPISGHRDRKDCFVCRGKFSRISLNIDSVHQELINESILIGKIIFKRNHTSIPIDIVWNCFENLSDHSSEIQSLLKPSLSIRQLTNCQLEISAKIFTFLVKRKLKFCEITSNQLESRTFRIESLAQLIQNSFDEIDFESSLIRSLTYFITQHECSEEIITKILPTIKTMVEHRDNQSNQIFAIACFSSIVKNSLLSNRNCSALSDEFKENLIVELSSTTLKQFSNGNRLIRREFRTRFLPFYSNLNETWRRFDESLSPQQVTILSLFLTITKISSNPLEIILKIITNLLDEFSKIYHSFNQNDPNQHRLFTSFEISEIDLTVINDSVKLFKRWLSIHSNHHNRQDEIFRELRDKIHALIKNNEFEDGKPSVDILEDLIENRAQFKFNKILHSILRQLDFESFR</sequence>
<dbReference type="InterPro" id="IPR056842">
    <property type="entry name" value="THADA-like_TPR_C"/>
</dbReference>
<feature type="coiled-coil region" evidence="2">
    <location>
        <begin position="688"/>
        <end position="715"/>
    </location>
</feature>
<feature type="domain" description="DUF2428" evidence="3">
    <location>
        <begin position="919"/>
        <end position="1172"/>
    </location>
</feature>
<evidence type="ECO:0000256" key="2">
    <source>
        <dbReference type="SAM" id="Coils"/>
    </source>
</evidence>
<evidence type="ECO:0000313" key="7">
    <source>
        <dbReference type="Proteomes" id="UP000070412"/>
    </source>
</evidence>
<gene>
    <name evidence="5" type="ORF">SSS_2641</name>
</gene>
<dbReference type="PANTHER" id="PTHR14387:SF0">
    <property type="entry name" value="DUF2428 DOMAIN-CONTAINING PROTEIN"/>
    <property type="match status" value="1"/>
</dbReference>
<proteinExistence type="predicted"/>
<dbReference type="Pfam" id="PF25151">
    <property type="entry name" value="TPR_Trm732_C"/>
    <property type="match status" value="1"/>
</dbReference>
<dbReference type="Pfam" id="PF10350">
    <property type="entry name" value="DUF2428"/>
    <property type="match status" value="1"/>
</dbReference>
<dbReference type="PANTHER" id="PTHR14387">
    <property type="entry name" value="THADA/DEATH RECEPTOR INTERACTING PROTEIN"/>
    <property type="match status" value="1"/>
</dbReference>
<evidence type="ECO:0000313" key="5">
    <source>
        <dbReference type="EMBL" id="KAF7493146.1"/>
    </source>
</evidence>
<protein>
    <recommendedName>
        <fullName evidence="8">DUF2428 domain-containing protein</fullName>
    </recommendedName>
</protein>
<dbReference type="InterPro" id="IPR051954">
    <property type="entry name" value="tRNA_methyltransferase_THADA"/>
</dbReference>
<keyword evidence="2" id="KW-0175">Coiled coil</keyword>